<comment type="caution">
    <text evidence="8">The sequence shown here is derived from an EMBL/GenBank/DDBJ whole genome shotgun (WGS) entry which is preliminary data.</text>
</comment>
<sequence length="287" mass="29141">MTAPLTVPGAAARRRRRPGPALWLAGSWLVLLALLALGAGVLPLAAPDAPVGGPNLPPFTAYPEVLGTDGIGRSVLSRLVHGARISLAVSLGATSLAAVAGGLLGVLAAYLRGVAESAIGVLLDAILAFPPLLLLLALAAVVRPGVWTLVASLGLLFVPPFARLAKAAALSRLNREYVDAARALGAGHGRLLFRELLPGCVAPVASYAVVMAALMIMMEGALSFLGVGIPPPAPSWGAMIAAGKDFLAIAPQLVLVPCAAMFLTVLSFNTVGERLRARVDTISGGAP</sequence>
<dbReference type="InterPro" id="IPR000515">
    <property type="entry name" value="MetI-like"/>
</dbReference>
<keyword evidence="4 7" id="KW-0812">Transmembrane</keyword>
<dbReference type="GO" id="GO:0055085">
    <property type="term" value="P:transmembrane transport"/>
    <property type="evidence" value="ECO:0007669"/>
    <property type="project" value="InterPro"/>
</dbReference>
<evidence type="ECO:0000256" key="2">
    <source>
        <dbReference type="ARBA" id="ARBA00022448"/>
    </source>
</evidence>
<dbReference type="Proteomes" id="UP000312512">
    <property type="component" value="Unassembled WGS sequence"/>
</dbReference>
<evidence type="ECO:0000256" key="5">
    <source>
        <dbReference type="ARBA" id="ARBA00022989"/>
    </source>
</evidence>
<reference evidence="8 9" key="1">
    <citation type="submission" date="2019-10" db="EMBL/GenBank/DDBJ databases">
        <title>Nonomuraea sp. nov., isolated from Phyllanthus amarus.</title>
        <authorList>
            <person name="Klykleung N."/>
            <person name="Tanasupawat S."/>
        </authorList>
    </citation>
    <scope>NUCLEOTIDE SEQUENCE [LARGE SCALE GENOMIC DNA]</scope>
    <source>
        <strain evidence="8 9">PA1-10</strain>
    </source>
</reference>
<dbReference type="SUPFAM" id="SSF161098">
    <property type="entry name" value="MetI-like"/>
    <property type="match status" value="1"/>
</dbReference>
<keyword evidence="9" id="KW-1185">Reference proteome</keyword>
<dbReference type="PANTHER" id="PTHR43386">
    <property type="entry name" value="OLIGOPEPTIDE TRANSPORT SYSTEM PERMEASE PROTEIN APPC"/>
    <property type="match status" value="1"/>
</dbReference>
<evidence type="ECO:0000256" key="6">
    <source>
        <dbReference type="ARBA" id="ARBA00023136"/>
    </source>
</evidence>
<dbReference type="OrthoDB" id="6637947at2"/>
<dbReference type="Gene3D" id="1.10.3720.10">
    <property type="entry name" value="MetI-like"/>
    <property type="match status" value="1"/>
</dbReference>
<dbReference type="CDD" id="cd06261">
    <property type="entry name" value="TM_PBP2"/>
    <property type="match status" value="1"/>
</dbReference>
<name>A0A5C4VPJ1_9ACTN</name>
<comment type="similarity">
    <text evidence="7">Belongs to the binding-protein-dependent transport system permease family.</text>
</comment>
<evidence type="ECO:0000313" key="9">
    <source>
        <dbReference type="Proteomes" id="UP000312512"/>
    </source>
</evidence>
<feature type="transmembrane region" description="Helical" evidence="7">
    <location>
        <begin position="85"/>
        <end position="111"/>
    </location>
</feature>
<keyword evidence="3" id="KW-1003">Cell membrane</keyword>
<organism evidence="8 9">
    <name type="scientific">Nonomuraea phyllanthi</name>
    <dbReference type="NCBI Taxonomy" id="2219224"/>
    <lineage>
        <taxon>Bacteria</taxon>
        <taxon>Bacillati</taxon>
        <taxon>Actinomycetota</taxon>
        <taxon>Actinomycetes</taxon>
        <taxon>Streptosporangiales</taxon>
        <taxon>Streptosporangiaceae</taxon>
        <taxon>Nonomuraea</taxon>
    </lineage>
</organism>
<dbReference type="GO" id="GO:0005886">
    <property type="term" value="C:plasma membrane"/>
    <property type="evidence" value="ECO:0007669"/>
    <property type="project" value="UniProtKB-SubCell"/>
</dbReference>
<evidence type="ECO:0000256" key="1">
    <source>
        <dbReference type="ARBA" id="ARBA00004651"/>
    </source>
</evidence>
<evidence type="ECO:0000256" key="4">
    <source>
        <dbReference type="ARBA" id="ARBA00022692"/>
    </source>
</evidence>
<feature type="transmembrane region" description="Helical" evidence="7">
    <location>
        <begin position="21"/>
        <end position="46"/>
    </location>
</feature>
<feature type="transmembrane region" description="Helical" evidence="7">
    <location>
        <begin position="249"/>
        <end position="268"/>
    </location>
</feature>
<keyword evidence="5 7" id="KW-1133">Transmembrane helix</keyword>
<gene>
    <name evidence="8" type="ORF">FH608_039380</name>
</gene>
<dbReference type="Pfam" id="PF00528">
    <property type="entry name" value="BPD_transp_1"/>
    <property type="match status" value="1"/>
</dbReference>
<dbReference type="PANTHER" id="PTHR43386:SF1">
    <property type="entry name" value="D,D-DIPEPTIDE TRANSPORT SYSTEM PERMEASE PROTEIN DDPC-RELATED"/>
    <property type="match status" value="1"/>
</dbReference>
<accession>A0A5C4VPJ1</accession>
<dbReference type="AlphaFoldDB" id="A0A5C4VPJ1"/>
<dbReference type="InterPro" id="IPR050366">
    <property type="entry name" value="BP-dependent_transpt_permease"/>
</dbReference>
<proteinExistence type="inferred from homology"/>
<dbReference type="RefSeq" id="WP_139635510.1">
    <property type="nucleotide sequence ID" value="NZ_VDLX02000019.1"/>
</dbReference>
<feature type="transmembrane region" description="Helical" evidence="7">
    <location>
        <begin position="204"/>
        <end position="229"/>
    </location>
</feature>
<keyword evidence="2 7" id="KW-0813">Transport</keyword>
<dbReference type="InterPro" id="IPR035906">
    <property type="entry name" value="MetI-like_sf"/>
</dbReference>
<protein>
    <submittedName>
        <fullName evidence="8">ABC transporter permease subunit</fullName>
    </submittedName>
</protein>
<dbReference type="PROSITE" id="PS50928">
    <property type="entry name" value="ABC_TM1"/>
    <property type="match status" value="1"/>
</dbReference>
<comment type="subcellular location">
    <subcellularLocation>
        <location evidence="1 7">Cell membrane</location>
        <topology evidence="1 7">Multi-pass membrane protein</topology>
    </subcellularLocation>
</comment>
<feature type="transmembrane region" description="Helical" evidence="7">
    <location>
        <begin position="118"/>
        <end position="140"/>
    </location>
</feature>
<dbReference type="EMBL" id="VDLX02000019">
    <property type="protein sequence ID" value="KAB8189648.1"/>
    <property type="molecule type" value="Genomic_DNA"/>
</dbReference>
<evidence type="ECO:0000256" key="7">
    <source>
        <dbReference type="RuleBase" id="RU363032"/>
    </source>
</evidence>
<evidence type="ECO:0000313" key="8">
    <source>
        <dbReference type="EMBL" id="KAB8189648.1"/>
    </source>
</evidence>
<keyword evidence="6 7" id="KW-0472">Membrane</keyword>
<feature type="transmembrane region" description="Helical" evidence="7">
    <location>
        <begin position="146"/>
        <end position="165"/>
    </location>
</feature>
<evidence type="ECO:0000256" key="3">
    <source>
        <dbReference type="ARBA" id="ARBA00022475"/>
    </source>
</evidence>